<comment type="cofactor">
    <cofactor evidence="1">
        <name>Mg(2+)</name>
        <dbReference type="ChEBI" id="CHEBI:18420"/>
    </cofactor>
</comment>
<dbReference type="SUPFAM" id="SSF56529">
    <property type="entry name" value="FAH"/>
    <property type="match status" value="1"/>
</dbReference>
<organism evidence="6 7">
    <name type="scientific">Oxalobacter vibrioformis</name>
    <dbReference type="NCBI Taxonomy" id="933080"/>
    <lineage>
        <taxon>Bacteria</taxon>
        <taxon>Pseudomonadati</taxon>
        <taxon>Pseudomonadota</taxon>
        <taxon>Betaproteobacteria</taxon>
        <taxon>Burkholderiales</taxon>
        <taxon>Oxalobacteraceae</taxon>
        <taxon>Oxalobacter</taxon>
    </lineage>
</organism>
<keyword evidence="7" id="KW-1185">Reference proteome</keyword>
<evidence type="ECO:0000256" key="2">
    <source>
        <dbReference type="ARBA" id="ARBA00010211"/>
    </source>
</evidence>
<evidence type="ECO:0000256" key="1">
    <source>
        <dbReference type="ARBA" id="ARBA00001946"/>
    </source>
</evidence>
<dbReference type="EMBL" id="CP098242">
    <property type="protein sequence ID" value="WAW09676.1"/>
    <property type="molecule type" value="Genomic_DNA"/>
</dbReference>
<accession>A0A9E9P417</accession>
<dbReference type="InterPro" id="IPR011234">
    <property type="entry name" value="Fumarylacetoacetase-like_C"/>
</dbReference>
<name>A0A9E9P417_9BURK</name>
<dbReference type="InterPro" id="IPR036663">
    <property type="entry name" value="Fumarylacetoacetase_C_sf"/>
</dbReference>
<protein>
    <submittedName>
        <fullName evidence="6">Fumarylacetoacetate hydrolase family protein</fullName>
    </submittedName>
</protein>
<evidence type="ECO:0000313" key="6">
    <source>
        <dbReference type="EMBL" id="WAW09676.1"/>
    </source>
</evidence>
<evidence type="ECO:0000256" key="3">
    <source>
        <dbReference type="ARBA" id="ARBA00022723"/>
    </source>
</evidence>
<evidence type="ECO:0000259" key="5">
    <source>
        <dbReference type="Pfam" id="PF01557"/>
    </source>
</evidence>
<dbReference type="PANTHER" id="PTHR42796:SF4">
    <property type="entry name" value="FUMARYLACETOACETATE HYDROLASE DOMAIN-CONTAINING PROTEIN 2A"/>
    <property type="match status" value="1"/>
</dbReference>
<dbReference type="Pfam" id="PF01557">
    <property type="entry name" value="FAA_hydrolase"/>
    <property type="match status" value="1"/>
</dbReference>
<dbReference type="RefSeq" id="WP_269308680.1">
    <property type="nucleotide sequence ID" value="NZ_CP098242.1"/>
</dbReference>
<dbReference type="Proteomes" id="UP001156215">
    <property type="component" value="Chromosome"/>
</dbReference>
<dbReference type="GO" id="GO:0016853">
    <property type="term" value="F:isomerase activity"/>
    <property type="evidence" value="ECO:0007669"/>
    <property type="project" value="UniProtKB-ARBA"/>
</dbReference>
<dbReference type="InterPro" id="IPR051121">
    <property type="entry name" value="FAH"/>
</dbReference>
<sequence length="290" mass="31575">MKLVRYGHPGKEKPGLIDESGNIRDLSGVIDDFTAGQLSDTALARIAAMNHASLPLVSGNPRLGVPVAHVGKYIAIGINYIEHAKEANMRLPKEPIVFMKAVTCLCGATDNIILPKDSKKSDWEIELGVIIGRKAQYITEEEALDHVAGYCVANDLSEREFQIERGTQWDKGKGCDTFGPVGPWLVTRDEVPDPQNLDMYLDVNGVRMQTGNTRTMIFSVAKIVSYLSHFMTLLPGDIIATGTPPGVGMGREPQLFLKPGDNVRAGIAGLSEQNQDVIAWSRTQEVPAPP</sequence>
<feature type="domain" description="Fumarylacetoacetase-like C-terminal" evidence="5">
    <location>
        <begin position="73"/>
        <end position="277"/>
    </location>
</feature>
<gene>
    <name evidence="6" type="ORF">NB640_10650</name>
</gene>
<dbReference type="AlphaFoldDB" id="A0A9E9P417"/>
<dbReference type="PANTHER" id="PTHR42796">
    <property type="entry name" value="FUMARYLACETOACETATE HYDROLASE DOMAIN-CONTAINING PROTEIN 2A-RELATED"/>
    <property type="match status" value="1"/>
</dbReference>
<dbReference type="GO" id="GO:0019752">
    <property type="term" value="P:carboxylic acid metabolic process"/>
    <property type="evidence" value="ECO:0007669"/>
    <property type="project" value="UniProtKB-ARBA"/>
</dbReference>
<reference evidence="6" key="1">
    <citation type="journal article" date="2022" name="Front. Microbiol.">
        <title>New perspectives on an old grouping: The genomic and phenotypic variability of Oxalobacter formigenes and the implications for calcium oxalate stone prevention.</title>
        <authorList>
            <person name="Chmiel J.A."/>
            <person name="Carr C."/>
            <person name="Stuivenberg G.A."/>
            <person name="Venema R."/>
            <person name="Chanyi R.M."/>
            <person name="Al K.F."/>
            <person name="Giguere D."/>
            <person name="Say H."/>
            <person name="Akouris P.P."/>
            <person name="Dominguez Romero S.A."/>
            <person name="Kwong A."/>
            <person name="Tai V."/>
            <person name="Koval S.F."/>
            <person name="Razvi H."/>
            <person name="Bjazevic J."/>
            <person name="Burton J.P."/>
        </authorList>
    </citation>
    <scope>NUCLEOTIDE SEQUENCE</scope>
    <source>
        <strain evidence="6">WoOx3</strain>
    </source>
</reference>
<proteinExistence type="inferred from homology"/>
<comment type="similarity">
    <text evidence="2">Belongs to the FAH family.</text>
</comment>
<dbReference type="Gene3D" id="3.90.850.10">
    <property type="entry name" value="Fumarylacetoacetase-like, C-terminal domain"/>
    <property type="match status" value="1"/>
</dbReference>
<keyword evidence="4 6" id="KW-0378">Hydrolase</keyword>
<evidence type="ECO:0000256" key="4">
    <source>
        <dbReference type="ARBA" id="ARBA00022801"/>
    </source>
</evidence>
<dbReference type="KEGG" id="ovb:NB640_10650"/>
<dbReference type="GO" id="GO:0016787">
    <property type="term" value="F:hydrolase activity"/>
    <property type="evidence" value="ECO:0007669"/>
    <property type="project" value="UniProtKB-KW"/>
</dbReference>
<dbReference type="FunFam" id="3.90.850.10:FF:000002">
    <property type="entry name" value="2-hydroxyhepta-2,4-diene-1,7-dioate isomerase"/>
    <property type="match status" value="1"/>
</dbReference>
<evidence type="ECO:0000313" key="7">
    <source>
        <dbReference type="Proteomes" id="UP001156215"/>
    </source>
</evidence>
<dbReference type="GO" id="GO:0046872">
    <property type="term" value="F:metal ion binding"/>
    <property type="evidence" value="ECO:0007669"/>
    <property type="project" value="UniProtKB-KW"/>
</dbReference>
<keyword evidence="3" id="KW-0479">Metal-binding</keyword>